<reference evidence="1" key="2">
    <citation type="journal article" date="2024" name="Antonie Van Leeuwenhoek">
        <title>Roseihalotalea indica gen. nov., sp. nov., a halophilic Bacteroidetes from mesopelagic Southwest Indian Ocean with higher carbohydrate metabolic potential.</title>
        <authorList>
            <person name="Chen B."/>
            <person name="Zhang M."/>
            <person name="Lin D."/>
            <person name="Ye J."/>
            <person name="Tang K."/>
        </authorList>
    </citation>
    <scope>NUCLEOTIDE SEQUENCE</scope>
    <source>
        <strain evidence="1">TK19036</strain>
    </source>
</reference>
<name>A0AA49JCN8_9BACT</name>
<dbReference type="PROSITE" id="PS51257">
    <property type="entry name" value="PROKAR_LIPOPROTEIN"/>
    <property type="match status" value="1"/>
</dbReference>
<protein>
    <submittedName>
        <fullName evidence="1">Uncharacterized protein</fullName>
    </submittedName>
</protein>
<evidence type="ECO:0000313" key="1">
    <source>
        <dbReference type="EMBL" id="WKN35828.1"/>
    </source>
</evidence>
<proteinExistence type="predicted"/>
<dbReference type="EMBL" id="CP120682">
    <property type="protein sequence ID" value="WKN35828.1"/>
    <property type="molecule type" value="Genomic_DNA"/>
</dbReference>
<gene>
    <name evidence="1" type="ORF">K4G66_26010</name>
</gene>
<sequence>MKKIYHILLGAFAAVIMFSSCEEEPDMAFDRVASPVLLEVESVDDGVQATFYELDKTGILDHTVGIDSIPVPNLSLEVFGDGTSMGNFTTDTNGIVMVPNEMGYGSLEWVGAYKGVSFRIIK</sequence>
<accession>A0AA49JCN8</accession>
<reference evidence="1" key="1">
    <citation type="journal article" date="2023" name="Comput. Struct. Biotechnol. J.">
        <title>Discovery of a novel marine Bacteroidetes with a rich repertoire of carbohydrate-active enzymes.</title>
        <authorList>
            <person name="Chen B."/>
            <person name="Liu G."/>
            <person name="Chen Q."/>
            <person name="Wang H."/>
            <person name="Liu L."/>
            <person name="Tang K."/>
        </authorList>
    </citation>
    <scope>NUCLEOTIDE SEQUENCE</scope>
    <source>
        <strain evidence="1">TK19036</strain>
    </source>
</reference>
<dbReference type="AlphaFoldDB" id="A0AA49JCN8"/>
<organism evidence="1">
    <name type="scientific">Roseihalotalea indica</name>
    <dbReference type="NCBI Taxonomy" id="2867963"/>
    <lineage>
        <taxon>Bacteria</taxon>
        <taxon>Pseudomonadati</taxon>
        <taxon>Bacteroidota</taxon>
        <taxon>Cytophagia</taxon>
        <taxon>Cytophagales</taxon>
        <taxon>Catalimonadaceae</taxon>
        <taxon>Roseihalotalea</taxon>
    </lineage>
</organism>